<evidence type="ECO:0000256" key="4">
    <source>
        <dbReference type="ARBA" id="ARBA00022741"/>
    </source>
</evidence>
<dbReference type="HAMAP" id="MF_00377">
    <property type="entry name" value="DnaA_bact"/>
    <property type="match status" value="1"/>
</dbReference>
<keyword evidence="6 8" id="KW-0446">Lipid-binding</keyword>
<dbReference type="InterPro" id="IPR020591">
    <property type="entry name" value="Chromosome_initiator_DnaA-like"/>
</dbReference>
<dbReference type="FunFam" id="3.40.50.300:FF:000668">
    <property type="entry name" value="Chromosomal replication initiator protein DnaA"/>
    <property type="match status" value="1"/>
</dbReference>
<dbReference type="AlphaFoldDB" id="A0A1H4CVK7"/>
<evidence type="ECO:0000256" key="7">
    <source>
        <dbReference type="ARBA" id="ARBA00023125"/>
    </source>
</evidence>
<organism evidence="14 15">
    <name type="scientific">Chitinophaga terrae</name>
    <name type="common">ex Kim and Jung 2007</name>
    <dbReference type="NCBI Taxonomy" id="408074"/>
    <lineage>
        <taxon>Bacteria</taxon>
        <taxon>Pseudomonadati</taxon>
        <taxon>Bacteroidota</taxon>
        <taxon>Chitinophagia</taxon>
        <taxon>Chitinophagales</taxon>
        <taxon>Chitinophagaceae</taxon>
        <taxon>Chitinophaga</taxon>
    </lineage>
</organism>
<evidence type="ECO:0000256" key="5">
    <source>
        <dbReference type="ARBA" id="ARBA00022840"/>
    </source>
</evidence>
<keyword evidence="7 8" id="KW-0238">DNA-binding</keyword>
<evidence type="ECO:0000256" key="11">
    <source>
        <dbReference type="RuleBase" id="RU004227"/>
    </source>
</evidence>
<dbReference type="GO" id="GO:0005886">
    <property type="term" value="C:plasma membrane"/>
    <property type="evidence" value="ECO:0007669"/>
    <property type="project" value="TreeGrafter"/>
</dbReference>
<dbReference type="InterPro" id="IPR013159">
    <property type="entry name" value="DnaA_C"/>
</dbReference>
<feature type="domain" description="Chromosomal replication initiator DnaA C-terminal" evidence="13">
    <location>
        <begin position="382"/>
        <end position="451"/>
    </location>
</feature>
<dbReference type="InterPro" id="IPR013317">
    <property type="entry name" value="DnaA_dom"/>
</dbReference>
<dbReference type="GO" id="GO:0003688">
    <property type="term" value="F:DNA replication origin binding"/>
    <property type="evidence" value="ECO:0007669"/>
    <property type="project" value="UniProtKB-UniRule"/>
</dbReference>
<evidence type="ECO:0000256" key="2">
    <source>
        <dbReference type="ARBA" id="ARBA00022490"/>
    </source>
</evidence>
<sequence length="477" mass="54945">MNKTCEQVWEKCLNIIRDIVEWQPFKTWFEPIKPIKLENNVLTIQVPSQFFYEYLEEHYVGLLGKTIKRELGKEARLEYRIVVENGTPHQHPKTVNMPTQFAKPQKDNEVDFPLTIHNPVKNPFVIPGIKRVQIDSQLNPNYTFDAYVEGDSNRVARRAGKTVAEKPGGTSFNPLVIYGGVGLGKTHLAQAVGNDVKRIHPNKAVLYVSAEKFINQFIDHSKNNIINDFIHFYQLIDVLIVDDIQFFARAEKTQDAFFAIFNHLHQSGKQLILTSDKAPKDLDGVQERLLSRFRWGLSADIQVPDFETRMEILEMKMRNDGLEMPKEVVKYVAYNIQSNVRELEGALISLLAQSSLNRKEIDLELAKRVLKSFVKTSSKEITIESIQKMVCEYFDVPYDKLLQKTRKREIVQARQITMYLAKSFTKNSLKTIGEHFGGRDHTTVIHSCQTVKDLMDTDNNFRDSVIELQQKVQLAAM</sequence>
<dbReference type="GO" id="GO:0006270">
    <property type="term" value="P:DNA replication initiation"/>
    <property type="evidence" value="ECO:0007669"/>
    <property type="project" value="UniProtKB-UniRule"/>
</dbReference>
<name>A0A1H4CVK7_9BACT</name>
<evidence type="ECO:0000256" key="9">
    <source>
        <dbReference type="NCBIfam" id="TIGR00362"/>
    </source>
</evidence>
<dbReference type="Gene3D" id="3.30.300.180">
    <property type="match status" value="1"/>
</dbReference>
<evidence type="ECO:0000256" key="10">
    <source>
        <dbReference type="RuleBase" id="RU000577"/>
    </source>
</evidence>
<dbReference type="GO" id="GO:0005737">
    <property type="term" value="C:cytoplasm"/>
    <property type="evidence" value="ECO:0007669"/>
    <property type="project" value="UniProtKB-SubCell"/>
</dbReference>
<dbReference type="Pfam" id="PF00308">
    <property type="entry name" value="Bac_DnaA"/>
    <property type="match status" value="1"/>
</dbReference>
<comment type="function">
    <text evidence="8 10">Plays an essential role in the initiation and regulation of chromosomal replication. ATP-DnaA binds to the origin of replication (oriC) to initiate formation of the DNA replication initiation complex once per cell cycle. Binds the DnaA box (a 9 base pair repeat at the origin) and separates the double-stranded (ds)DNA. Forms a right-handed helical filament on oriC DNA; dsDNA binds to the exterior of the filament while single-stranded (ss)DNA is stabiized in the filament's interior. The ATP-DnaA-oriC complex binds and stabilizes one strand of the AT-rich DNA unwinding element (DUE), permitting loading of DNA polymerase. After initiation quickly degrades to an ADP-DnaA complex that is not apt for DNA replication. Binds acidic phospholipids.</text>
</comment>
<accession>A0A1H4CVK7</accession>
<keyword evidence="2 8" id="KW-0963">Cytoplasm</keyword>
<dbReference type="PANTHER" id="PTHR30050:SF2">
    <property type="entry name" value="CHROMOSOMAL REPLICATION INITIATOR PROTEIN DNAA"/>
    <property type="match status" value="1"/>
</dbReference>
<evidence type="ECO:0000256" key="6">
    <source>
        <dbReference type="ARBA" id="ARBA00023121"/>
    </source>
</evidence>
<dbReference type="SMART" id="SM00382">
    <property type="entry name" value="AAA"/>
    <property type="match status" value="1"/>
</dbReference>
<dbReference type="NCBIfam" id="TIGR00362">
    <property type="entry name" value="DnaA"/>
    <property type="match status" value="1"/>
</dbReference>
<dbReference type="EMBL" id="FNRL01000011">
    <property type="protein sequence ID" value="SEA64420.1"/>
    <property type="molecule type" value="Genomic_DNA"/>
</dbReference>
<feature type="binding site" evidence="8">
    <location>
        <position position="182"/>
    </location>
    <ligand>
        <name>ATP</name>
        <dbReference type="ChEBI" id="CHEBI:30616"/>
    </ligand>
</feature>
<dbReference type="GO" id="GO:0008289">
    <property type="term" value="F:lipid binding"/>
    <property type="evidence" value="ECO:0007669"/>
    <property type="project" value="UniProtKB-KW"/>
</dbReference>
<dbReference type="Gene3D" id="1.10.8.60">
    <property type="match status" value="1"/>
</dbReference>
<dbReference type="GO" id="GO:0006275">
    <property type="term" value="P:regulation of DNA replication"/>
    <property type="evidence" value="ECO:0007669"/>
    <property type="project" value="UniProtKB-UniRule"/>
</dbReference>
<dbReference type="PROSITE" id="PS01008">
    <property type="entry name" value="DNAA"/>
    <property type="match status" value="1"/>
</dbReference>
<evidence type="ECO:0000256" key="8">
    <source>
        <dbReference type="HAMAP-Rule" id="MF_00377"/>
    </source>
</evidence>
<comment type="caution">
    <text evidence="8">Lacks conserved residue(s) required for the propagation of feature annotation.</text>
</comment>
<dbReference type="PANTHER" id="PTHR30050">
    <property type="entry name" value="CHROMOSOMAL REPLICATION INITIATOR PROTEIN DNAA"/>
    <property type="match status" value="1"/>
</dbReference>
<dbReference type="Gene3D" id="1.10.1750.10">
    <property type="match status" value="1"/>
</dbReference>
<comment type="subcellular location">
    <subcellularLocation>
        <location evidence="8">Cytoplasm</location>
    </subcellularLocation>
</comment>
<dbReference type="CDD" id="cd00009">
    <property type="entry name" value="AAA"/>
    <property type="match status" value="1"/>
</dbReference>
<dbReference type="InterPro" id="IPR018312">
    <property type="entry name" value="Chromosome_initiator_DnaA_CS"/>
</dbReference>
<keyword evidence="15" id="KW-1185">Reference proteome</keyword>
<feature type="binding site" evidence="8">
    <location>
        <position position="186"/>
    </location>
    <ligand>
        <name>ATP</name>
        <dbReference type="ChEBI" id="CHEBI:30616"/>
    </ligand>
</feature>
<dbReference type="SUPFAM" id="SSF52540">
    <property type="entry name" value="P-loop containing nucleoside triphosphate hydrolases"/>
    <property type="match status" value="1"/>
</dbReference>
<dbReference type="STRING" id="408074.SAMN05660909_02841"/>
<evidence type="ECO:0000259" key="12">
    <source>
        <dbReference type="SMART" id="SM00382"/>
    </source>
</evidence>
<comment type="similarity">
    <text evidence="1 8 11">Belongs to the DnaA family.</text>
</comment>
<evidence type="ECO:0000256" key="1">
    <source>
        <dbReference type="ARBA" id="ARBA00006583"/>
    </source>
</evidence>
<dbReference type="InterPro" id="IPR027417">
    <property type="entry name" value="P-loop_NTPase"/>
</dbReference>
<feature type="region of interest" description="Domain I, interacts with DnaA modulators" evidence="8">
    <location>
        <begin position="1"/>
        <end position="92"/>
    </location>
</feature>
<feature type="binding site" evidence="8">
    <location>
        <position position="184"/>
    </location>
    <ligand>
        <name>ATP</name>
        <dbReference type="ChEBI" id="CHEBI:30616"/>
    </ligand>
</feature>
<reference evidence="15" key="1">
    <citation type="submission" date="2016-10" db="EMBL/GenBank/DDBJ databases">
        <authorList>
            <person name="Varghese N."/>
            <person name="Submissions S."/>
        </authorList>
    </citation>
    <scope>NUCLEOTIDE SEQUENCE [LARGE SCALE GENOMIC DNA]</scope>
    <source>
        <strain evidence="15">DSM 23920</strain>
    </source>
</reference>
<evidence type="ECO:0000313" key="14">
    <source>
        <dbReference type="EMBL" id="SEA64420.1"/>
    </source>
</evidence>
<comment type="subunit">
    <text evidence="8">Oligomerizes as a right-handed, spiral filament on DNA at oriC.</text>
</comment>
<dbReference type="PRINTS" id="PR00051">
    <property type="entry name" value="DNAA"/>
</dbReference>
<dbReference type="SUPFAM" id="SSF48295">
    <property type="entry name" value="TrpR-like"/>
    <property type="match status" value="1"/>
</dbReference>
<feature type="domain" description="AAA+ ATPase" evidence="12">
    <location>
        <begin position="171"/>
        <end position="307"/>
    </location>
</feature>
<dbReference type="InterPro" id="IPR024633">
    <property type="entry name" value="DnaA_N_dom"/>
</dbReference>
<dbReference type="GO" id="GO:0005524">
    <property type="term" value="F:ATP binding"/>
    <property type="evidence" value="ECO:0007669"/>
    <property type="project" value="UniProtKB-UniRule"/>
</dbReference>
<keyword evidence="3 8" id="KW-0235">DNA replication</keyword>
<comment type="domain">
    <text evidence="8">Domain I is involved in oligomerization and binding regulators, domain II is flexibile and of varying length in different bacteria, domain III forms the AAA+ region, while domain IV binds dsDNA.</text>
</comment>
<feature type="binding site" evidence="8">
    <location>
        <position position="185"/>
    </location>
    <ligand>
        <name>ATP</name>
        <dbReference type="ChEBI" id="CHEBI:30616"/>
    </ligand>
</feature>
<dbReference type="Gene3D" id="3.40.50.300">
    <property type="entry name" value="P-loop containing nucleotide triphosphate hydrolases"/>
    <property type="match status" value="1"/>
</dbReference>
<keyword evidence="5 8" id="KW-0067">ATP-binding</keyword>
<dbReference type="InterPro" id="IPR010921">
    <property type="entry name" value="Trp_repressor/repl_initiator"/>
</dbReference>
<dbReference type="Pfam" id="PF08299">
    <property type="entry name" value="Bac_DnaA_C"/>
    <property type="match status" value="1"/>
</dbReference>
<evidence type="ECO:0000256" key="3">
    <source>
        <dbReference type="ARBA" id="ARBA00022705"/>
    </source>
</evidence>
<evidence type="ECO:0000259" key="13">
    <source>
        <dbReference type="SMART" id="SM00760"/>
    </source>
</evidence>
<keyword evidence="4 8" id="KW-0547">Nucleotide-binding</keyword>
<dbReference type="InterPro" id="IPR001957">
    <property type="entry name" value="Chromosome_initiator_DnaA"/>
</dbReference>
<evidence type="ECO:0000313" key="15">
    <source>
        <dbReference type="Proteomes" id="UP000199656"/>
    </source>
</evidence>
<protein>
    <recommendedName>
        <fullName evidence="8 9">Chromosomal replication initiator protein DnaA</fullName>
    </recommendedName>
</protein>
<dbReference type="SMART" id="SM00760">
    <property type="entry name" value="Bac_DnaA_C"/>
    <property type="match status" value="1"/>
</dbReference>
<feature type="region of interest" description="Domain IV, binds dsDNA" evidence="8">
    <location>
        <begin position="355"/>
        <end position="477"/>
    </location>
</feature>
<dbReference type="InterPro" id="IPR003593">
    <property type="entry name" value="AAA+_ATPase"/>
</dbReference>
<dbReference type="RefSeq" id="WP_089762589.1">
    <property type="nucleotide sequence ID" value="NZ_BKAT01000017.1"/>
</dbReference>
<dbReference type="Proteomes" id="UP000199656">
    <property type="component" value="Unassembled WGS sequence"/>
</dbReference>
<dbReference type="InterPro" id="IPR038454">
    <property type="entry name" value="DnaA_N_sf"/>
</dbReference>
<dbReference type="Pfam" id="PF11638">
    <property type="entry name" value="DnaA_N"/>
    <property type="match status" value="1"/>
</dbReference>
<dbReference type="CDD" id="cd06571">
    <property type="entry name" value="Bac_DnaA_C"/>
    <property type="match status" value="1"/>
</dbReference>
<proteinExistence type="inferred from homology"/>
<dbReference type="OrthoDB" id="9807019at2"/>
<gene>
    <name evidence="8" type="primary">dnaA</name>
    <name evidence="14" type="ORF">SAMN05660909_02841</name>
</gene>